<name>A0AAW0L7R1_QUESU</name>
<organism evidence="1 2">
    <name type="scientific">Quercus suber</name>
    <name type="common">Cork oak</name>
    <dbReference type="NCBI Taxonomy" id="58331"/>
    <lineage>
        <taxon>Eukaryota</taxon>
        <taxon>Viridiplantae</taxon>
        <taxon>Streptophyta</taxon>
        <taxon>Embryophyta</taxon>
        <taxon>Tracheophyta</taxon>
        <taxon>Spermatophyta</taxon>
        <taxon>Magnoliopsida</taxon>
        <taxon>eudicotyledons</taxon>
        <taxon>Gunneridae</taxon>
        <taxon>Pentapetalae</taxon>
        <taxon>rosids</taxon>
        <taxon>fabids</taxon>
        <taxon>Fagales</taxon>
        <taxon>Fagaceae</taxon>
        <taxon>Quercus</taxon>
    </lineage>
</organism>
<dbReference type="EMBL" id="PKMF04000156">
    <property type="protein sequence ID" value="KAK7846396.1"/>
    <property type="molecule type" value="Genomic_DNA"/>
</dbReference>
<accession>A0AAW0L7R1</accession>
<evidence type="ECO:0000313" key="2">
    <source>
        <dbReference type="Proteomes" id="UP000237347"/>
    </source>
</evidence>
<dbReference type="Proteomes" id="UP000237347">
    <property type="component" value="Unassembled WGS sequence"/>
</dbReference>
<keyword evidence="2" id="KW-1185">Reference proteome</keyword>
<gene>
    <name evidence="1" type="ORF">CFP56_008056</name>
</gene>
<proteinExistence type="predicted"/>
<dbReference type="AlphaFoldDB" id="A0AAW0L7R1"/>
<sequence length="58" mass="6797">MKKQIIELSQENFRDDAIDGSQNLHERSKAHPTICPLSSKSTNKNLYKCVTIFFFFFE</sequence>
<reference evidence="1 2" key="1">
    <citation type="journal article" date="2018" name="Sci. Data">
        <title>The draft genome sequence of cork oak.</title>
        <authorList>
            <person name="Ramos A.M."/>
            <person name="Usie A."/>
            <person name="Barbosa P."/>
            <person name="Barros P.M."/>
            <person name="Capote T."/>
            <person name="Chaves I."/>
            <person name="Simoes F."/>
            <person name="Abreu I."/>
            <person name="Carrasquinho I."/>
            <person name="Faro C."/>
            <person name="Guimaraes J.B."/>
            <person name="Mendonca D."/>
            <person name="Nobrega F."/>
            <person name="Rodrigues L."/>
            <person name="Saibo N.J.M."/>
            <person name="Varela M.C."/>
            <person name="Egas C."/>
            <person name="Matos J."/>
            <person name="Miguel C.M."/>
            <person name="Oliveira M.M."/>
            <person name="Ricardo C.P."/>
            <person name="Goncalves S."/>
        </authorList>
    </citation>
    <scope>NUCLEOTIDE SEQUENCE [LARGE SCALE GENOMIC DNA]</scope>
    <source>
        <strain evidence="2">cv. HL8</strain>
    </source>
</reference>
<comment type="caution">
    <text evidence="1">The sequence shown here is derived from an EMBL/GenBank/DDBJ whole genome shotgun (WGS) entry which is preliminary data.</text>
</comment>
<evidence type="ECO:0000313" key="1">
    <source>
        <dbReference type="EMBL" id="KAK7846396.1"/>
    </source>
</evidence>
<protein>
    <submittedName>
        <fullName evidence="1">Uncharacterized protein</fullName>
    </submittedName>
</protein>